<comment type="caution">
    <text evidence="1">The sequence shown here is derived from an EMBL/GenBank/DDBJ whole genome shotgun (WGS) entry which is preliminary data.</text>
</comment>
<gene>
    <name evidence="1" type="ORF">BE08_41955</name>
</gene>
<dbReference type="Pfam" id="PF09720">
    <property type="entry name" value="Unstab_antitox"/>
    <property type="match status" value="1"/>
</dbReference>
<evidence type="ECO:0008006" key="3">
    <source>
        <dbReference type="Google" id="ProtNLM"/>
    </source>
</evidence>
<dbReference type="InterPro" id="IPR013406">
    <property type="entry name" value="CHP02574_addiction_mod"/>
</dbReference>
<evidence type="ECO:0000313" key="2">
    <source>
        <dbReference type="Proteomes" id="UP000075420"/>
    </source>
</evidence>
<dbReference type="EMBL" id="JELY01001619">
    <property type="protein sequence ID" value="KYF55153.1"/>
    <property type="molecule type" value="Genomic_DNA"/>
</dbReference>
<sequence>MGKAALDITRLSRDEQLDLLDELWASLGRDPDALPLGDVQRVELDRRLDELEVEGPVGLTWDEVVAQARARSR</sequence>
<proteinExistence type="predicted"/>
<organism evidence="1 2">
    <name type="scientific">Sorangium cellulosum</name>
    <name type="common">Polyangium cellulosum</name>
    <dbReference type="NCBI Taxonomy" id="56"/>
    <lineage>
        <taxon>Bacteria</taxon>
        <taxon>Pseudomonadati</taxon>
        <taxon>Myxococcota</taxon>
        <taxon>Polyangia</taxon>
        <taxon>Polyangiales</taxon>
        <taxon>Polyangiaceae</taxon>
        <taxon>Sorangium</taxon>
    </lineage>
</organism>
<dbReference type="Proteomes" id="UP000075420">
    <property type="component" value="Unassembled WGS sequence"/>
</dbReference>
<accession>A0A150PHI8</accession>
<dbReference type="AlphaFoldDB" id="A0A150PHI8"/>
<name>A0A150PHI8_SORCE</name>
<evidence type="ECO:0000313" key="1">
    <source>
        <dbReference type="EMBL" id="KYF55153.1"/>
    </source>
</evidence>
<reference evidence="1 2" key="1">
    <citation type="submission" date="2014-02" db="EMBL/GenBank/DDBJ databases">
        <title>The small core and large imbalanced accessory genome model reveals a collaborative survival strategy of Sorangium cellulosum strains in nature.</title>
        <authorList>
            <person name="Han K."/>
            <person name="Peng R."/>
            <person name="Blom J."/>
            <person name="Li Y.-Z."/>
        </authorList>
    </citation>
    <scope>NUCLEOTIDE SEQUENCE [LARGE SCALE GENOMIC DNA]</scope>
    <source>
        <strain evidence="1 2">So0157-25</strain>
    </source>
</reference>
<dbReference type="NCBIfam" id="TIGR02574">
    <property type="entry name" value="stabl_TIGR02574"/>
    <property type="match status" value="1"/>
</dbReference>
<protein>
    <recommendedName>
        <fullName evidence="3">Addiction module protein</fullName>
    </recommendedName>
</protein>